<evidence type="ECO:0000313" key="2">
    <source>
        <dbReference type="Proteomes" id="UP001234989"/>
    </source>
</evidence>
<gene>
    <name evidence="1" type="ORF">MTR67_030687</name>
</gene>
<keyword evidence="2" id="KW-1185">Reference proteome</keyword>
<name>A0AAF0R6F9_SOLVR</name>
<dbReference type="AlphaFoldDB" id="A0AAF0R6F9"/>
<proteinExistence type="predicted"/>
<organism evidence="1 2">
    <name type="scientific">Solanum verrucosum</name>
    <dbReference type="NCBI Taxonomy" id="315347"/>
    <lineage>
        <taxon>Eukaryota</taxon>
        <taxon>Viridiplantae</taxon>
        <taxon>Streptophyta</taxon>
        <taxon>Embryophyta</taxon>
        <taxon>Tracheophyta</taxon>
        <taxon>Spermatophyta</taxon>
        <taxon>Magnoliopsida</taxon>
        <taxon>eudicotyledons</taxon>
        <taxon>Gunneridae</taxon>
        <taxon>Pentapetalae</taxon>
        <taxon>asterids</taxon>
        <taxon>lamiids</taxon>
        <taxon>Solanales</taxon>
        <taxon>Solanaceae</taxon>
        <taxon>Solanoideae</taxon>
        <taxon>Solaneae</taxon>
        <taxon>Solanum</taxon>
    </lineage>
</organism>
<sequence length="151" mass="17063">MVKFQFMNEPVLEWRGGKSMPKGRDTSSETPILESIPIVNEFLEVFPDDLYDVSPEREIDFGKANVVADVLSQFFMSSVAHIEDDKKEWVYDVHKLAWQGVRLVDSDEGGVFVQNSSTSSFVSYVKAKKSLDPILAQLKEAMLKKSIEVLS</sequence>
<reference evidence="1" key="1">
    <citation type="submission" date="2023-08" db="EMBL/GenBank/DDBJ databases">
        <title>A de novo genome assembly of Solanum verrucosum Schlechtendal, a Mexican diploid species geographically isolated from the other diploid A-genome species in potato relatives.</title>
        <authorList>
            <person name="Hosaka K."/>
        </authorList>
    </citation>
    <scope>NUCLEOTIDE SEQUENCE</scope>
    <source>
        <tissue evidence="1">Young leaves</tissue>
    </source>
</reference>
<dbReference type="EMBL" id="CP133618">
    <property type="protein sequence ID" value="WMV37302.1"/>
    <property type="molecule type" value="Genomic_DNA"/>
</dbReference>
<protein>
    <submittedName>
        <fullName evidence="1">Uncharacterized protein</fullName>
    </submittedName>
</protein>
<evidence type="ECO:0000313" key="1">
    <source>
        <dbReference type="EMBL" id="WMV37302.1"/>
    </source>
</evidence>
<accession>A0AAF0R6F9</accession>
<dbReference type="Proteomes" id="UP001234989">
    <property type="component" value="Chromosome 7"/>
</dbReference>